<keyword evidence="2" id="KW-0012">Acyltransferase</keyword>
<dbReference type="GO" id="GO:0016746">
    <property type="term" value="F:acyltransferase activity"/>
    <property type="evidence" value="ECO:0007669"/>
    <property type="project" value="UniProtKB-KW"/>
</dbReference>
<dbReference type="PANTHER" id="PTHR22753">
    <property type="entry name" value="TRANSMEMBRANE PROTEIN 68"/>
    <property type="match status" value="1"/>
</dbReference>
<evidence type="ECO:0000313" key="2">
    <source>
        <dbReference type="EMBL" id="EED34142.1"/>
    </source>
</evidence>
<protein>
    <submittedName>
        <fullName evidence="2">Putative acyltransferase</fullName>
    </submittedName>
</protein>
<dbReference type="EMBL" id="DS999411">
    <property type="protein sequence ID" value="EED34142.1"/>
    <property type="molecule type" value="Genomic_DNA"/>
</dbReference>
<proteinExistence type="predicted"/>
<dbReference type="SUPFAM" id="SSF69593">
    <property type="entry name" value="Glycerol-3-phosphate (1)-acyltransferase"/>
    <property type="match status" value="1"/>
</dbReference>
<name>B8KS91_9GAMM</name>
<keyword evidence="2" id="KW-0808">Transferase</keyword>
<dbReference type="AlphaFoldDB" id="B8KS91"/>
<dbReference type="Proteomes" id="UP000004699">
    <property type="component" value="Unassembled WGS sequence"/>
</dbReference>
<dbReference type="eggNOG" id="COG0204">
    <property type="taxonomic scope" value="Bacteria"/>
</dbReference>
<dbReference type="RefSeq" id="WP_009018890.1">
    <property type="nucleotide sequence ID" value="NZ_DS999411.1"/>
</dbReference>
<dbReference type="InterPro" id="IPR002123">
    <property type="entry name" value="Plipid/glycerol_acylTrfase"/>
</dbReference>
<dbReference type="PANTHER" id="PTHR22753:SF14">
    <property type="entry name" value="MONOACYLGLYCEROL_DIACYLGLYCEROL O-ACYLTRANSFERASE"/>
    <property type="match status" value="1"/>
</dbReference>
<dbReference type="STRING" id="565045.NOR51B_79"/>
<gene>
    <name evidence="2" type="ORF">NOR51B_79</name>
</gene>
<keyword evidence="3" id="KW-1185">Reference proteome</keyword>
<dbReference type="OrthoDB" id="5496738at2"/>
<accession>B8KS91</accession>
<dbReference type="HOGENOM" id="CLU_015395_0_0_6"/>
<evidence type="ECO:0000259" key="1">
    <source>
        <dbReference type="Pfam" id="PF01553"/>
    </source>
</evidence>
<reference evidence="3" key="1">
    <citation type="journal article" date="2013" name="BMC Microbiol.">
        <title>Taxonomy and evolution of bacteriochlorophyll a-containing members of the OM60/NOR5 clade of marine gammaproteobacteria: description of Luminiphilus syltensis gen. nov., sp. nov., reclassification of Haliea rubra as Pseudohaliea rubra gen. nov., comb. nov., and emendation of Chromatocurvus halotolerans.</title>
        <authorList>
            <person name="Spring S."/>
            <person name="Riedel T."/>
            <person name="Sproer C."/>
            <person name="Yan S."/>
            <person name="Harder J."/>
            <person name="Fuchs B.M."/>
        </authorList>
    </citation>
    <scope>NUCLEOTIDE SEQUENCE [LARGE SCALE GENOMIC DNA]</scope>
    <source>
        <strain evidence="3">NOR51-B</strain>
    </source>
</reference>
<organism evidence="2 3">
    <name type="scientific">Luminiphilus syltensis NOR5-1B</name>
    <dbReference type="NCBI Taxonomy" id="565045"/>
    <lineage>
        <taxon>Bacteria</taxon>
        <taxon>Pseudomonadati</taxon>
        <taxon>Pseudomonadota</taxon>
        <taxon>Gammaproteobacteria</taxon>
        <taxon>Cellvibrionales</taxon>
        <taxon>Halieaceae</taxon>
        <taxon>Luminiphilus</taxon>
    </lineage>
</organism>
<evidence type="ECO:0000313" key="3">
    <source>
        <dbReference type="Proteomes" id="UP000004699"/>
    </source>
</evidence>
<feature type="domain" description="Phospholipid/glycerol acyltransferase" evidence="1">
    <location>
        <begin position="44"/>
        <end position="169"/>
    </location>
</feature>
<sequence length="289" mass="32423">MADATSADNEIDIERHIEQVLAVHRPVGPALSAAAAFMKRWFKPTFTGLERLPSGPALFVGNHALLAIDGAIFANLMNYDYGRFLRGIGDRTLFANERYAKFAIAQGAAVGQRPVVEALMAAGQDLLIFPGGAHEAVKRPEQRYDLLWRERFGFVRIAAFMGFTIMPFAAVGPDEYFEHHIEGDELLDLQLVRWLMSAGVVPDDFRRDLLPPIPSGVFGSPMPKPKTTFFGFGRPIDLSAFAGKELTDRQQHRIRDRVAGEIEEQVFAMLKLREQRRHHDGLLRRILSL</sequence>
<dbReference type="Pfam" id="PF01553">
    <property type="entry name" value="Acyltransferase"/>
    <property type="match status" value="1"/>
</dbReference>
<dbReference type="GO" id="GO:0016020">
    <property type="term" value="C:membrane"/>
    <property type="evidence" value="ECO:0007669"/>
    <property type="project" value="TreeGrafter"/>
</dbReference>